<evidence type="ECO:0000313" key="4">
    <source>
        <dbReference type="EMBL" id="TQL38957.1"/>
    </source>
</evidence>
<sequence length="202" mass="22597">MSDSEVKHPVDHTERELGRRTIGAGDAHSAIMRRVYAAPISEVWSAITDPERINRFFLPVTGDLREGGRFSIEMNADGEILTCDAPHLLRLTWSFQGAVPDEVEIRLTEVEGGTQLELEHASVREVFVSSDYRTGDWGVGSGWEPPLKYLGMYLAGELPNKPSLEWYVPSDEDTALARDAGMAWSQVLEKSYLKLLRQGPRP</sequence>
<evidence type="ECO:0000313" key="6">
    <source>
        <dbReference type="Proteomes" id="UP000677457"/>
    </source>
</evidence>
<proteinExistence type="inferred from homology"/>
<dbReference type="CDD" id="cd08899">
    <property type="entry name" value="SRPBCC_CalC_Aha1-like_6"/>
    <property type="match status" value="1"/>
</dbReference>
<dbReference type="InterPro" id="IPR013538">
    <property type="entry name" value="ASHA1/2-like_C"/>
</dbReference>
<dbReference type="OMA" id="ATWENAP"/>
<gene>
    <name evidence="4" type="ORF">FB564_4177</name>
    <name evidence="3" type="ORF">Sar04_35070</name>
</gene>
<dbReference type="GeneID" id="93773332"/>
<evidence type="ECO:0000313" key="5">
    <source>
        <dbReference type="Proteomes" id="UP000315983"/>
    </source>
</evidence>
<dbReference type="EMBL" id="BOQM01000028">
    <property type="protein sequence ID" value="GIM86771.1"/>
    <property type="molecule type" value="Genomic_DNA"/>
</dbReference>
<dbReference type="AlphaFoldDB" id="A0A542XSY3"/>
<dbReference type="SUPFAM" id="SSF55961">
    <property type="entry name" value="Bet v1-like"/>
    <property type="match status" value="1"/>
</dbReference>
<name>A0A542XSY3_SALAC</name>
<reference evidence="4 5" key="1">
    <citation type="submission" date="2019-06" db="EMBL/GenBank/DDBJ databases">
        <title>Sequencing the genomes of 1000 actinobacteria strains.</title>
        <authorList>
            <person name="Klenk H.-P."/>
        </authorList>
    </citation>
    <scope>NUCLEOTIDE SEQUENCE [LARGE SCALE GENOMIC DNA]</scope>
    <source>
        <strain evidence="4 5">DSM 44819</strain>
    </source>
</reference>
<dbReference type="Pfam" id="PF08327">
    <property type="entry name" value="AHSA1"/>
    <property type="match status" value="1"/>
</dbReference>
<dbReference type="Proteomes" id="UP000677457">
    <property type="component" value="Unassembled WGS sequence"/>
</dbReference>
<protein>
    <submittedName>
        <fullName evidence="3 4">Activator of HSP90 ATPase</fullName>
    </submittedName>
</protein>
<keyword evidence="6" id="KW-1185">Reference proteome</keyword>
<dbReference type="InterPro" id="IPR023393">
    <property type="entry name" value="START-like_dom_sf"/>
</dbReference>
<feature type="domain" description="Activator of Hsp90 ATPase homologue 1/2-like C-terminal" evidence="2">
    <location>
        <begin position="38"/>
        <end position="145"/>
    </location>
</feature>
<evidence type="ECO:0000313" key="3">
    <source>
        <dbReference type="EMBL" id="GIM86771.1"/>
    </source>
</evidence>
<evidence type="ECO:0000259" key="2">
    <source>
        <dbReference type="Pfam" id="PF08327"/>
    </source>
</evidence>
<evidence type="ECO:0000256" key="1">
    <source>
        <dbReference type="ARBA" id="ARBA00006817"/>
    </source>
</evidence>
<comment type="similarity">
    <text evidence="1">Belongs to the AHA1 family.</text>
</comment>
<comment type="caution">
    <text evidence="4">The sequence shown here is derived from an EMBL/GenBank/DDBJ whole genome shotgun (WGS) entry which is preliminary data.</text>
</comment>
<dbReference type="EMBL" id="VFOL01000001">
    <property type="protein sequence ID" value="TQL38957.1"/>
    <property type="molecule type" value="Genomic_DNA"/>
</dbReference>
<reference evidence="3 6" key="2">
    <citation type="submission" date="2021-03" db="EMBL/GenBank/DDBJ databases">
        <title>Whole genome shotgun sequence of Salinispora arenicola NBRC 105043.</title>
        <authorList>
            <person name="Komaki H."/>
            <person name="Tamura T."/>
        </authorList>
    </citation>
    <scope>NUCLEOTIDE SEQUENCE [LARGE SCALE GENOMIC DNA]</scope>
    <source>
        <strain evidence="3 6">NBRC 105043</strain>
    </source>
</reference>
<organism evidence="4 5">
    <name type="scientific">Salinispora arenicola</name>
    <dbReference type="NCBI Taxonomy" id="168697"/>
    <lineage>
        <taxon>Bacteria</taxon>
        <taxon>Bacillati</taxon>
        <taxon>Actinomycetota</taxon>
        <taxon>Actinomycetes</taxon>
        <taxon>Micromonosporales</taxon>
        <taxon>Micromonosporaceae</taxon>
        <taxon>Salinispora</taxon>
    </lineage>
</organism>
<dbReference type="Proteomes" id="UP000315983">
    <property type="component" value="Unassembled WGS sequence"/>
</dbReference>
<dbReference type="Gene3D" id="3.30.530.20">
    <property type="match status" value="1"/>
</dbReference>
<dbReference type="RefSeq" id="WP_012182332.1">
    <property type="nucleotide sequence ID" value="NZ_BOQM01000028.1"/>
</dbReference>
<accession>A0A542XSY3</accession>